<dbReference type="RefSeq" id="WP_394839978.1">
    <property type="nucleotide sequence ID" value="NZ_CP089929.1"/>
</dbReference>
<evidence type="ECO:0000313" key="1">
    <source>
        <dbReference type="EMBL" id="WXB10301.1"/>
    </source>
</evidence>
<keyword evidence="2" id="KW-1185">Reference proteome</keyword>
<name>A0ABZ2LM90_9BACT</name>
<proteinExistence type="predicted"/>
<organism evidence="1 2">
    <name type="scientific">Pendulispora rubella</name>
    <dbReference type="NCBI Taxonomy" id="2741070"/>
    <lineage>
        <taxon>Bacteria</taxon>
        <taxon>Pseudomonadati</taxon>
        <taxon>Myxococcota</taxon>
        <taxon>Myxococcia</taxon>
        <taxon>Myxococcales</taxon>
        <taxon>Sorangiineae</taxon>
        <taxon>Pendulisporaceae</taxon>
        <taxon>Pendulispora</taxon>
    </lineage>
</organism>
<gene>
    <name evidence="1" type="ORF">LVJ94_24110</name>
</gene>
<sequence length="368" mass="38628">MRRSSMIYSTVLATAFVGAIWGCGDLLHGTDFTEKSKFIQGQPNFCEWDIPTAQKHAVDACTMLLSCENGFSADAPNAYGECIKRAIMAYSCEANPNLPVRGKTREFWDCLWRAQTCEAADPAKENDVASCFKTDDGGAAPSVCQNAPGFINCVGPQRAECRNGSPRGNFDPCVASGRMCGKAGTEIVCAGSNNGSCTKTGCEDKRLHWCAPDSSTPQDHGIDCENFGDQDCIEIDAGVAACKPSVPQAPDGGVDAGLKPGCPNATVTCQGYIAVGCPSGIEERVDCKALGLLCTALPGGDSFDVSRACGDPKATCVDRCEGGNVIACRRGGNETTIKCADYGLGQCITQRANDGKEQATCGPPLPRP</sequence>
<reference evidence="1" key="1">
    <citation type="submission" date="2021-12" db="EMBL/GenBank/DDBJ databases">
        <title>Discovery of the Pendulisporaceae a myxobacterial family with distinct sporulation behavior and unique specialized metabolism.</title>
        <authorList>
            <person name="Garcia R."/>
            <person name="Popoff A."/>
            <person name="Bader C.D."/>
            <person name="Loehr J."/>
            <person name="Walesch S."/>
            <person name="Walt C."/>
            <person name="Boldt J."/>
            <person name="Bunk B."/>
            <person name="Haeckl F.J.F.P.J."/>
            <person name="Gunesch A.P."/>
            <person name="Birkelbach J."/>
            <person name="Nuebel U."/>
            <person name="Pietschmann T."/>
            <person name="Bach T."/>
            <person name="Mueller R."/>
        </authorList>
    </citation>
    <scope>NUCLEOTIDE SEQUENCE</scope>
    <source>
        <strain evidence="1">MSr11367</strain>
    </source>
</reference>
<dbReference type="EMBL" id="CP089983">
    <property type="protein sequence ID" value="WXB10301.1"/>
    <property type="molecule type" value="Genomic_DNA"/>
</dbReference>
<dbReference type="Proteomes" id="UP001374803">
    <property type="component" value="Chromosome"/>
</dbReference>
<evidence type="ECO:0000313" key="2">
    <source>
        <dbReference type="Proteomes" id="UP001374803"/>
    </source>
</evidence>
<protein>
    <submittedName>
        <fullName evidence="1">Uncharacterized protein</fullName>
    </submittedName>
</protein>
<accession>A0ABZ2LM90</accession>